<comment type="caution">
    <text evidence="2">The sequence shown here is derived from an EMBL/GenBank/DDBJ whole genome shotgun (WGS) entry which is preliminary data.</text>
</comment>
<organism evidence="2 3">
    <name type="scientific">Stakelama pacifica</name>
    <dbReference type="NCBI Taxonomy" id="517720"/>
    <lineage>
        <taxon>Bacteria</taxon>
        <taxon>Pseudomonadati</taxon>
        <taxon>Pseudomonadota</taxon>
        <taxon>Alphaproteobacteria</taxon>
        <taxon>Sphingomonadales</taxon>
        <taxon>Sphingomonadaceae</taxon>
        <taxon>Stakelama</taxon>
    </lineage>
</organism>
<dbReference type="Proteomes" id="UP000295493">
    <property type="component" value="Unassembled WGS sequence"/>
</dbReference>
<accession>A0A4R6FGX6</accession>
<feature type="transmembrane region" description="Helical" evidence="1">
    <location>
        <begin position="6"/>
        <end position="26"/>
    </location>
</feature>
<sequence>MGVEAFVIPWLALMLSVATVGALSLGRRLWQVLGRTAAGKEQSSRRYFWLKQAIKIVIVLLALSQAIGILERGL</sequence>
<reference evidence="2 3" key="1">
    <citation type="submission" date="2019-03" db="EMBL/GenBank/DDBJ databases">
        <title>Genomic Encyclopedia of Type Strains, Phase IV (KMG-IV): sequencing the most valuable type-strain genomes for metagenomic binning, comparative biology and taxonomic classification.</title>
        <authorList>
            <person name="Goeker M."/>
        </authorList>
    </citation>
    <scope>NUCLEOTIDE SEQUENCE [LARGE SCALE GENOMIC DNA]</scope>
    <source>
        <strain evidence="2 3">DSM 25059</strain>
    </source>
</reference>
<gene>
    <name evidence="2" type="ORF">EV664_1099</name>
</gene>
<keyword evidence="1" id="KW-0812">Transmembrane</keyword>
<evidence type="ECO:0000313" key="2">
    <source>
        <dbReference type="EMBL" id="TDN80621.1"/>
    </source>
</evidence>
<protein>
    <submittedName>
        <fullName evidence="2">Uncharacterized protein</fullName>
    </submittedName>
</protein>
<proteinExistence type="predicted"/>
<evidence type="ECO:0000256" key="1">
    <source>
        <dbReference type="SAM" id="Phobius"/>
    </source>
</evidence>
<keyword evidence="1" id="KW-1133">Transmembrane helix</keyword>
<feature type="transmembrane region" description="Helical" evidence="1">
    <location>
        <begin position="47"/>
        <end position="70"/>
    </location>
</feature>
<dbReference type="AlphaFoldDB" id="A0A4R6FGX6"/>
<name>A0A4R6FGX6_9SPHN</name>
<evidence type="ECO:0000313" key="3">
    <source>
        <dbReference type="Proteomes" id="UP000295493"/>
    </source>
</evidence>
<keyword evidence="3" id="KW-1185">Reference proteome</keyword>
<dbReference type="EMBL" id="SNWD01000009">
    <property type="protein sequence ID" value="TDN80621.1"/>
    <property type="molecule type" value="Genomic_DNA"/>
</dbReference>
<keyword evidence="1" id="KW-0472">Membrane</keyword>